<feature type="non-terminal residue" evidence="1">
    <location>
        <position position="67"/>
    </location>
</feature>
<comment type="caution">
    <text evidence="1">The sequence shown here is derived from an EMBL/GenBank/DDBJ whole genome shotgun (WGS) entry which is preliminary data.</text>
</comment>
<sequence>MTQVALRTTHFAVAISDAEEYVPLTQDRSYARGCSVSFVIYSPTSSDLQEIIPSTILVYKSYLIKVD</sequence>
<evidence type="ECO:0000313" key="1">
    <source>
        <dbReference type="EMBL" id="KAL3860190.1"/>
    </source>
</evidence>
<accession>A0ABD3VFD8</accession>
<protein>
    <submittedName>
        <fullName evidence="1">Uncharacterized protein</fullName>
    </submittedName>
</protein>
<dbReference type="AlphaFoldDB" id="A0ABD3VFD8"/>
<proteinExistence type="predicted"/>
<keyword evidence="2" id="KW-1185">Reference proteome</keyword>
<reference evidence="1 2" key="1">
    <citation type="submission" date="2024-11" db="EMBL/GenBank/DDBJ databases">
        <title>Chromosome-level genome assembly of the freshwater bivalve Anodonta woodiana.</title>
        <authorList>
            <person name="Chen X."/>
        </authorList>
    </citation>
    <scope>NUCLEOTIDE SEQUENCE [LARGE SCALE GENOMIC DNA]</scope>
    <source>
        <strain evidence="1">MN2024</strain>
        <tissue evidence="1">Gills</tissue>
    </source>
</reference>
<dbReference type="Proteomes" id="UP001634394">
    <property type="component" value="Unassembled WGS sequence"/>
</dbReference>
<gene>
    <name evidence="1" type="ORF">ACJMK2_010348</name>
</gene>
<organism evidence="1 2">
    <name type="scientific">Sinanodonta woodiana</name>
    <name type="common">Chinese pond mussel</name>
    <name type="synonym">Anodonta woodiana</name>
    <dbReference type="NCBI Taxonomy" id="1069815"/>
    <lineage>
        <taxon>Eukaryota</taxon>
        <taxon>Metazoa</taxon>
        <taxon>Spiralia</taxon>
        <taxon>Lophotrochozoa</taxon>
        <taxon>Mollusca</taxon>
        <taxon>Bivalvia</taxon>
        <taxon>Autobranchia</taxon>
        <taxon>Heteroconchia</taxon>
        <taxon>Palaeoheterodonta</taxon>
        <taxon>Unionida</taxon>
        <taxon>Unionoidea</taxon>
        <taxon>Unionidae</taxon>
        <taxon>Unioninae</taxon>
        <taxon>Sinanodonta</taxon>
    </lineage>
</organism>
<name>A0ABD3VFD8_SINWO</name>
<dbReference type="EMBL" id="JBJQND010000012">
    <property type="protein sequence ID" value="KAL3860190.1"/>
    <property type="molecule type" value="Genomic_DNA"/>
</dbReference>
<evidence type="ECO:0000313" key="2">
    <source>
        <dbReference type="Proteomes" id="UP001634394"/>
    </source>
</evidence>